<evidence type="ECO:0000256" key="11">
    <source>
        <dbReference type="ARBA" id="ARBA00022840"/>
    </source>
</evidence>
<dbReference type="SUPFAM" id="SSF56112">
    <property type="entry name" value="Protein kinase-like (PK-like)"/>
    <property type="match status" value="1"/>
</dbReference>
<sequence length="1380" mass="153388">MNGSNWSDELLKDDTLHKEHEKSWPEKNSQSVCSPQCSGFTDAHITFRKKIPAVVPLMPSPVDSTPSLMLSPILLRPVRSLSTQNNFHGLSSEFDEEHRLSRQKAVASYQLPLTIATSKGPTVGAKTAIDRGSADNLESRFLVQMSHRRGRRLSGMLSQKSVDSSCSNHIAILGNMVRIRNSSLGHSDPQISASVQSSSILRRKDGSHLLCSSTSNLGCRRSLYASASPILARKCRSPSRVVLCPFLHGRTNPVTVPLRTNGSRTTSLASAQDNRRWSVASLPSSSGYGTPGSISAFSSEYSSQEQLCDILTDLRLSSAEGSNEDFLGQIRPRSRSLTNSVNFGSDSTNNVVVHKTIYKERFPKAKKQMEEQLTQFIDENAPLSGVASLDTTLRPESICLEDTWDSSPNTSLSSLISRRSVIADNLDGDSKIRLISDGAVRFLHHQIVEIANDCLSKSRDDLTNSSYFSEISQRLEAVIAEAHEKTSPESFTFLSKMVKRVLMIISRPARILECLEFDPDQFYHLLQETEGAVREQLGAGNAKVPDLPQYIISKLGLNKNLMSDSTIDLSEEKQGSQFNDEPRLAVEYERELYERRPPAEDDYETIRLISNGAYGAVYLVRHKETRQRFALKRMKKQTLLMRNQINQVYAERDILTFTDNPFVVSFYGSFETRHHLCMLMEYVEGGDCAALLKKTGTLPLDTARLYIAETVLAIDYLHSYGIVHRDLKPDNLLITAIGHIKLTDFGLSKIGLMNRATLLCENYIDISDTQQFMDKQLCGTPEYIAPEVILRQGYGKPVDWWALGIILYEFLIGIVPFMADTPEYLFAKIVSEEAEFPEGEEALPMEAEFLIKRLLEKDPVERIGATGGAQQLMNDPFFAGLNFKSLLRQKAEFVPELKGEEDTSYFDARTDRYNHDVDSGDEDNAPMFGFFDTASPRHSIISTESINMAQVANFDSVKNSRSDSSSVSCQLSGDFHENKTMLLKRCFPSQLQNNLFTPSNGTNEIGCLNAVELSADSSVDASNFSEYSRLVPFIDSYQNQKRKASTSPLPRFSVTYEPDATTINSCDKKELSPVTESRTASDLVIFDSSRNDEAFNKQDHIHILQLEIPKQSSPLVIQQSPAGSASSASSFDGISSNPLVGATPIMEQNFPLRAPIIIRKGIQGFGFTIRSVRVYLGEQSDYYTIEHLVTKVEEGSPAYQAGIRPNDLITHVHSQPVSNLTHPQLLHRLLSHGNELSLKTMPLSSTSIREGAPRRTVGKLARKKPRKPQHRVQLEKKTRKSSLFRRLSGKRTSNDIIPGSSSQKQTFMPRSVSSQDGIQLSNTAIASSTLAIVPTMDSSGSMFKRLSDASLPVKKKEKLISASPLALTCANRPSTLQALL</sequence>
<evidence type="ECO:0000256" key="2">
    <source>
        <dbReference type="ARBA" id="ARBA00004496"/>
    </source>
</evidence>
<dbReference type="Pfam" id="PF08926">
    <property type="entry name" value="DUF1908"/>
    <property type="match status" value="2"/>
</dbReference>
<dbReference type="Gene3D" id="2.30.42.10">
    <property type="match status" value="1"/>
</dbReference>
<evidence type="ECO:0000256" key="4">
    <source>
        <dbReference type="ARBA" id="ARBA00012513"/>
    </source>
</evidence>
<feature type="compositionally biased region" description="Basic residues" evidence="15">
    <location>
        <begin position="1261"/>
        <end position="1270"/>
    </location>
</feature>
<keyword evidence="9" id="KW-0547">Nucleotide-binding</keyword>
<dbReference type="InterPro" id="IPR023142">
    <property type="entry name" value="MAST_pre-PK_dom_sf"/>
</dbReference>
<dbReference type="InterPro" id="IPR008271">
    <property type="entry name" value="Ser/Thr_kinase_AS"/>
</dbReference>
<dbReference type="SUPFAM" id="SSF50156">
    <property type="entry name" value="PDZ domain-like"/>
    <property type="match status" value="1"/>
</dbReference>
<feature type="compositionally biased region" description="Basic residues" evidence="15">
    <location>
        <begin position="1277"/>
        <end position="1289"/>
    </location>
</feature>
<dbReference type="FunFam" id="3.30.200.20:FF:000012">
    <property type="entry name" value="microtubule-associated serine/threonine-protein kinase 2 isoform X1"/>
    <property type="match status" value="1"/>
</dbReference>
<dbReference type="PROSITE" id="PS50011">
    <property type="entry name" value="PROTEIN_KINASE_DOM"/>
    <property type="match status" value="1"/>
</dbReference>
<feature type="region of interest" description="Disordered" evidence="15">
    <location>
        <begin position="1261"/>
        <end position="1309"/>
    </location>
</feature>
<organism evidence="18 19">
    <name type="scientific">Onchocerca flexuosa</name>
    <dbReference type="NCBI Taxonomy" id="387005"/>
    <lineage>
        <taxon>Eukaryota</taxon>
        <taxon>Metazoa</taxon>
        <taxon>Ecdysozoa</taxon>
        <taxon>Nematoda</taxon>
        <taxon>Chromadorea</taxon>
        <taxon>Rhabditida</taxon>
        <taxon>Spirurina</taxon>
        <taxon>Spiruromorpha</taxon>
        <taxon>Filarioidea</taxon>
        <taxon>Onchocercidae</taxon>
        <taxon>Onchocerca</taxon>
    </lineage>
</organism>
<dbReference type="GO" id="GO:0000287">
    <property type="term" value="F:magnesium ion binding"/>
    <property type="evidence" value="ECO:0007669"/>
    <property type="project" value="InterPro"/>
</dbReference>
<dbReference type="PROSITE" id="PS50106">
    <property type="entry name" value="PDZ"/>
    <property type="match status" value="1"/>
</dbReference>
<evidence type="ECO:0000313" key="18">
    <source>
        <dbReference type="EMBL" id="OZC11850.1"/>
    </source>
</evidence>
<name>A0A238C464_9BILA</name>
<evidence type="ECO:0000256" key="10">
    <source>
        <dbReference type="ARBA" id="ARBA00022777"/>
    </source>
</evidence>
<dbReference type="InterPro" id="IPR011009">
    <property type="entry name" value="Kinase-like_dom_sf"/>
</dbReference>
<dbReference type="InterPro" id="IPR041489">
    <property type="entry name" value="PDZ_6"/>
</dbReference>
<evidence type="ECO:0000313" key="19">
    <source>
        <dbReference type="Proteomes" id="UP000242913"/>
    </source>
</evidence>
<dbReference type="PROSITE" id="PS00108">
    <property type="entry name" value="PROTEIN_KINASE_ST"/>
    <property type="match status" value="1"/>
</dbReference>
<dbReference type="Gene3D" id="1.20.1480.20">
    <property type="entry name" value="MAST3 pre-PK domain-like"/>
    <property type="match status" value="1"/>
</dbReference>
<reference evidence="18 19" key="1">
    <citation type="submission" date="2015-12" db="EMBL/GenBank/DDBJ databases">
        <title>Draft genome of the nematode, Onchocerca flexuosa.</title>
        <authorList>
            <person name="Mitreva M."/>
        </authorList>
    </citation>
    <scope>NUCLEOTIDE SEQUENCE [LARGE SCALE GENOMIC DNA]</scope>
    <source>
        <strain evidence="18">Red Deer</strain>
    </source>
</reference>
<evidence type="ECO:0000256" key="3">
    <source>
        <dbReference type="ARBA" id="ARBA00009903"/>
    </source>
</evidence>
<evidence type="ECO:0000256" key="5">
    <source>
        <dbReference type="ARBA" id="ARBA00022490"/>
    </source>
</evidence>
<dbReference type="Proteomes" id="UP000242913">
    <property type="component" value="Unassembled WGS sequence"/>
</dbReference>
<keyword evidence="11" id="KW-0067">ATP-binding</keyword>
<keyword evidence="12" id="KW-0460">Magnesium</keyword>
<dbReference type="PANTHER" id="PTHR24356">
    <property type="entry name" value="SERINE/THREONINE-PROTEIN KINASE"/>
    <property type="match status" value="1"/>
</dbReference>
<protein>
    <recommendedName>
        <fullName evidence="4">non-specific serine/threonine protein kinase</fullName>
        <ecNumber evidence="4">2.7.11.1</ecNumber>
    </recommendedName>
</protein>
<dbReference type="SMART" id="SM00220">
    <property type="entry name" value="S_TKc"/>
    <property type="match status" value="1"/>
</dbReference>
<dbReference type="Pfam" id="PF17820">
    <property type="entry name" value="PDZ_6"/>
    <property type="match status" value="1"/>
</dbReference>
<comment type="catalytic activity">
    <reaction evidence="14">
        <text>L-seryl-[protein] + ATP = O-phospho-L-seryl-[protein] + ADP + H(+)</text>
        <dbReference type="Rhea" id="RHEA:17989"/>
        <dbReference type="Rhea" id="RHEA-COMP:9863"/>
        <dbReference type="Rhea" id="RHEA-COMP:11604"/>
        <dbReference type="ChEBI" id="CHEBI:15378"/>
        <dbReference type="ChEBI" id="CHEBI:29999"/>
        <dbReference type="ChEBI" id="CHEBI:30616"/>
        <dbReference type="ChEBI" id="CHEBI:83421"/>
        <dbReference type="ChEBI" id="CHEBI:456216"/>
        <dbReference type="EC" id="2.7.11.1"/>
    </reaction>
</comment>
<evidence type="ECO:0000256" key="7">
    <source>
        <dbReference type="ARBA" id="ARBA00022553"/>
    </source>
</evidence>
<evidence type="ECO:0000256" key="15">
    <source>
        <dbReference type="SAM" id="MobiDB-lite"/>
    </source>
</evidence>
<evidence type="ECO:0000256" key="12">
    <source>
        <dbReference type="ARBA" id="ARBA00022842"/>
    </source>
</evidence>
<dbReference type="InterPro" id="IPR050236">
    <property type="entry name" value="Ser_Thr_kinase_AGC"/>
</dbReference>
<dbReference type="GO" id="GO:0035556">
    <property type="term" value="P:intracellular signal transduction"/>
    <property type="evidence" value="ECO:0007669"/>
    <property type="project" value="TreeGrafter"/>
</dbReference>
<dbReference type="InterPro" id="IPR015022">
    <property type="entry name" value="MAST_pre-PK_dom"/>
</dbReference>
<comment type="subcellular location">
    <subcellularLocation>
        <location evidence="2">Cytoplasm</location>
    </subcellularLocation>
</comment>
<keyword evidence="6" id="KW-0723">Serine/threonine-protein kinase</keyword>
<evidence type="ECO:0000256" key="9">
    <source>
        <dbReference type="ARBA" id="ARBA00022741"/>
    </source>
</evidence>
<evidence type="ECO:0000256" key="8">
    <source>
        <dbReference type="ARBA" id="ARBA00022679"/>
    </source>
</evidence>
<accession>A0A238C464</accession>
<dbReference type="Gene3D" id="1.10.510.10">
    <property type="entry name" value="Transferase(Phosphotransferase) domain 1"/>
    <property type="match status" value="1"/>
</dbReference>
<dbReference type="OrthoDB" id="10070999at2759"/>
<evidence type="ECO:0000259" key="16">
    <source>
        <dbReference type="PROSITE" id="PS50011"/>
    </source>
</evidence>
<dbReference type="InterPro" id="IPR001478">
    <property type="entry name" value="PDZ"/>
</dbReference>
<dbReference type="GO" id="GO:0005737">
    <property type="term" value="C:cytoplasm"/>
    <property type="evidence" value="ECO:0007669"/>
    <property type="project" value="UniProtKB-SubCell"/>
</dbReference>
<gene>
    <name evidence="18" type="ORF">X798_01031</name>
</gene>
<proteinExistence type="inferred from homology"/>
<dbReference type="InterPro" id="IPR036034">
    <property type="entry name" value="PDZ_sf"/>
</dbReference>
<dbReference type="SUPFAM" id="SSF140482">
    <property type="entry name" value="MAST3 pre-PK domain-like"/>
    <property type="match status" value="1"/>
</dbReference>
<dbReference type="FunFam" id="2.30.42.10:FF:000008">
    <property type="entry name" value="microtubule-associated serine/threonine-protein kinase 4 isoform X2"/>
    <property type="match status" value="1"/>
</dbReference>
<dbReference type="GO" id="GO:0005524">
    <property type="term" value="F:ATP binding"/>
    <property type="evidence" value="ECO:0007669"/>
    <property type="project" value="UniProtKB-KW"/>
</dbReference>
<dbReference type="InterPro" id="IPR000719">
    <property type="entry name" value="Prot_kinase_dom"/>
</dbReference>
<evidence type="ECO:0000259" key="17">
    <source>
        <dbReference type="PROSITE" id="PS50106"/>
    </source>
</evidence>
<keyword evidence="10 18" id="KW-0418">Kinase</keyword>
<feature type="compositionally biased region" description="Polar residues" evidence="15">
    <location>
        <begin position="1290"/>
        <end position="1309"/>
    </location>
</feature>
<feature type="domain" description="PDZ" evidence="17">
    <location>
        <begin position="1155"/>
        <end position="1244"/>
    </location>
</feature>
<dbReference type="EMBL" id="KZ269979">
    <property type="protein sequence ID" value="OZC11850.1"/>
    <property type="molecule type" value="Genomic_DNA"/>
</dbReference>
<dbReference type="SMART" id="SM00228">
    <property type="entry name" value="PDZ"/>
    <property type="match status" value="1"/>
</dbReference>
<dbReference type="Gene3D" id="3.30.200.20">
    <property type="entry name" value="Phosphorylase Kinase, domain 1"/>
    <property type="match status" value="1"/>
</dbReference>
<comment type="cofactor">
    <cofactor evidence="1">
        <name>Mg(2+)</name>
        <dbReference type="ChEBI" id="CHEBI:18420"/>
    </cofactor>
</comment>
<evidence type="ECO:0000256" key="13">
    <source>
        <dbReference type="ARBA" id="ARBA00047899"/>
    </source>
</evidence>
<keyword evidence="7" id="KW-0597">Phosphoprotein</keyword>
<comment type="similarity">
    <text evidence="3">Belongs to the protein kinase superfamily. AGC Ser/Thr protein kinase family.</text>
</comment>
<evidence type="ECO:0000256" key="14">
    <source>
        <dbReference type="ARBA" id="ARBA00048679"/>
    </source>
</evidence>
<dbReference type="FunFam" id="1.10.510.10:FF:000012">
    <property type="entry name" value="microtubule-associated serine/threonine-protein kinase 2 isoform X1"/>
    <property type="match status" value="1"/>
</dbReference>
<evidence type="ECO:0000256" key="6">
    <source>
        <dbReference type="ARBA" id="ARBA00022527"/>
    </source>
</evidence>
<dbReference type="EC" id="2.7.11.1" evidence="4"/>
<keyword evidence="5" id="KW-0963">Cytoplasm</keyword>
<dbReference type="Pfam" id="PF00069">
    <property type="entry name" value="Pkinase"/>
    <property type="match status" value="1"/>
</dbReference>
<dbReference type="FunFam" id="1.20.1480.20:FF:000001">
    <property type="entry name" value="microtubule-associated serine/threonine-protein kinase 4 isoform X1"/>
    <property type="match status" value="1"/>
</dbReference>
<dbReference type="PANTHER" id="PTHR24356:SF414">
    <property type="entry name" value="NON-SPECIFIC SERINE_THREONINE PROTEIN KINASE"/>
    <property type="match status" value="1"/>
</dbReference>
<feature type="domain" description="Protein kinase" evidence="16">
    <location>
        <begin position="603"/>
        <end position="878"/>
    </location>
</feature>
<comment type="catalytic activity">
    <reaction evidence="13">
        <text>L-threonyl-[protein] + ATP = O-phospho-L-threonyl-[protein] + ADP + H(+)</text>
        <dbReference type="Rhea" id="RHEA:46608"/>
        <dbReference type="Rhea" id="RHEA-COMP:11060"/>
        <dbReference type="Rhea" id="RHEA-COMP:11605"/>
        <dbReference type="ChEBI" id="CHEBI:15378"/>
        <dbReference type="ChEBI" id="CHEBI:30013"/>
        <dbReference type="ChEBI" id="CHEBI:30616"/>
        <dbReference type="ChEBI" id="CHEBI:61977"/>
        <dbReference type="ChEBI" id="CHEBI:456216"/>
        <dbReference type="EC" id="2.7.11.1"/>
    </reaction>
</comment>
<keyword evidence="19" id="KW-1185">Reference proteome</keyword>
<evidence type="ECO:0000256" key="1">
    <source>
        <dbReference type="ARBA" id="ARBA00001946"/>
    </source>
</evidence>
<dbReference type="GO" id="GO:0004674">
    <property type="term" value="F:protein serine/threonine kinase activity"/>
    <property type="evidence" value="ECO:0007669"/>
    <property type="project" value="UniProtKB-KW"/>
</dbReference>
<keyword evidence="8" id="KW-0808">Transferase</keyword>